<protein>
    <submittedName>
        <fullName evidence="1">Uncharacterized protein</fullName>
    </submittedName>
</protein>
<name>G7YM64_CLOSI</name>
<proteinExistence type="predicted"/>
<accession>G7YM64</accession>
<gene>
    <name evidence="1" type="ORF">CLF_111973</name>
</gene>
<keyword evidence="2" id="KW-1185">Reference proteome</keyword>
<organism evidence="1 2">
    <name type="scientific">Clonorchis sinensis</name>
    <name type="common">Chinese liver fluke</name>
    <dbReference type="NCBI Taxonomy" id="79923"/>
    <lineage>
        <taxon>Eukaryota</taxon>
        <taxon>Metazoa</taxon>
        <taxon>Spiralia</taxon>
        <taxon>Lophotrochozoa</taxon>
        <taxon>Platyhelminthes</taxon>
        <taxon>Trematoda</taxon>
        <taxon>Digenea</taxon>
        <taxon>Opisthorchiida</taxon>
        <taxon>Opisthorchiata</taxon>
        <taxon>Opisthorchiidae</taxon>
        <taxon>Clonorchis</taxon>
    </lineage>
</organism>
<reference evidence="1" key="1">
    <citation type="journal article" date="2011" name="Genome Biol.">
        <title>The draft genome of the carcinogenic human liver fluke Clonorchis sinensis.</title>
        <authorList>
            <person name="Wang X."/>
            <person name="Chen W."/>
            <person name="Huang Y."/>
            <person name="Sun J."/>
            <person name="Men J."/>
            <person name="Liu H."/>
            <person name="Luo F."/>
            <person name="Guo L."/>
            <person name="Lv X."/>
            <person name="Deng C."/>
            <person name="Zhou C."/>
            <person name="Fan Y."/>
            <person name="Li X."/>
            <person name="Huang L."/>
            <person name="Hu Y."/>
            <person name="Liang C."/>
            <person name="Hu X."/>
            <person name="Xu J."/>
            <person name="Yu X."/>
        </authorList>
    </citation>
    <scope>NUCLEOTIDE SEQUENCE [LARGE SCALE GENOMIC DNA]</scope>
    <source>
        <strain evidence="1">Henan</strain>
    </source>
</reference>
<evidence type="ECO:0000313" key="2">
    <source>
        <dbReference type="Proteomes" id="UP000008909"/>
    </source>
</evidence>
<dbReference type="AlphaFoldDB" id="G7YM64"/>
<dbReference type="EMBL" id="DF143696">
    <property type="protein sequence ID" value="GAA54045.1"/>
    <property type="molecule type" value="Genomic_DNA"/>
</dbReference>
<reference key="2">
    <citation type="submission" date="2011-10" db="EMBL/GenBank/DDBJ databases">
        <title>The genome and transcriptome sequence of Clonorchis sinensis provide insights into the carcinogenic liver fluke.</title>
        <authorList>
            <person name="Wang X."/>
            <person name="Huang Y."/>
            <person name="Chen W."/>
            <person name="Liu H."/>
            <person name="Guo L."/>
            <person name="Chen Y."/>
            <person name="Luo F."/>
            <person name="Zhou W."/>
            <person name="Sun J."/>
            <person name="Mao Q."/>
            <person name="Liang P."/>
            <person name="Zhou C."/>
            <person name="Tian Y."/>
            <person name="Men J."/>
            <person name="Lv X."/>
            <person name="Huang L."/>
            <person name="Zhou J."/>
            <person name="Hu Y."/>
            <person name="Li R."/>
            <person name="Zhang F."/>
            <person name="Lei H."/>
            <person name="Li X."/>
            <person name="Hu X."/>
            <person name="Liang C."/>
            <person name="Xu J."/>
            <person name="Wu Z."/>
            <person name="Yu X."/>
        </authorList>
    </citation>
    <scope>NUCLEOTIDE SEQUENCE</scope>
    <source>
        <strain>Henan</strain>
    </source>
</reference>
<sequence length="279" mass="32282">MHEFVSVNEHGRRVASNVNLSRNQVSGNWAENAHSRDQIQLHNANKINFSGPEYVVSLINSEMTSVLMNLEFRNGYMDWNRKQVVYHSTNPKDRKRFMVVRGDSEIRIDWVCILIRRCEIFEHHSGFVTEKHPSNEVFVRRSLAPQSPRQFQVVRLLSTTHDSGKKLVDSTVDCMFKKMASNINIWSNLPKLLRKPPCSLSAMSPRLVNNLRSMKNTIVSDTTEIRMMSWCNRGYYWCGTRVACGFLVTPPCMEGDPMNFVTEPVELRCSVRLKFRDGH</sequence>
<evidence type="ECO:0000313" key="1">
    <source>
        <dbReference type="EMBL" id="GAA54045.1"/>
    </source>
</evidence>
<dbReference type="Proteomes" id="UP000008909">
    <property type="component" value="Unassembled WGS sequence"/>
</dbReference>